<dbReference type="EMBL" id="WNTK01000001">
    <property type="protein sequence ID" value="KAG9493954.1"/>
    <property type="molecule type" value="Genomic_DNA"/>
</dbReference>
<organism evidence="1 2">
    <name type="scientific">Eleutherodactylus coqui</name>
    <name type="common">Puerto Rican coqui</name>
    <dbReference type="NCBI Taxonomy" id="57060"/>
    <lineage>
        <taxon>Eukaryota</taxon>
        <taxon>Metazoa</taxon>
        <taxon>Chordata</taxon>
        <taxon>Craniata</taxon>
        <taxon>Vertebrata</taxon>
        <taxon>Euteleostomi</taxon>
        <taxon>Amphibia</taxon>
        <taxon>Batrachia</taxon>
        <taxon>Anura</taxon>
        <taxon>Neobatrachia</taxon>
        <taxon>Hyloidea</taxon>
        <taxon>Eleutherodactylidae</taxon>
        <taxon>Eleutherodactylinae</taxon>
        <taxon>Eleutherodactylus</taxon>
        <taxon>Eleutherodactylus</taxon>
    </lineage>
</organism>
<comment type="caution">
    <text evidence="1">The sequence shown here is derived from an EMBL/GenBank/DDBJ whole genome shotgun (WGS) entry which is preliminary data.</text>
</comment>
<sequence length="48" mass="5588">MDTDMAHIYRVLTDDGSETQRKALKSWSNTMFRHLTMTENLVVKCLLS</sequence>
<reference evidence="1" key="1">
    <citation type="thesis" date="2020" institute="ProQuest LLC" country="789 East Eisenhower Parkway, Ann Arbor, MI, USA">
        <title>Comparative Genomics and Chromosome Evolution.</title>
        <authorList>
            <person name="Mudd A.B."/>
        </authorList>
    </citation>
    <scope>NUCLEOTIDE SEQUENCE</scope>
    <source>
        <strain evidence="1">HN-11 Male</strain>
        <tissue evidence="1">Kidney and liver</tissue>
    </source>
</reference>
<accession>A0A8J6KNY1</accession>
<proteinExistence type="predicted"/>
<evidence type="ECO:0000313" key="1">
    <source>
        <dbReference type="EMBL" id="KAG9493954.1"/>
    </source>
</evidence>
<evidence type="ECO:0000313" key="2">
    <source>
        <dbReference type="Proteomes" id="UP000770717"/>
    </source>
</evidence>
<name>A0A8J6KNY1_ELECQ</name>
<keyword evidence="2" id="KW-1185">Reference proteome</keyword>
<dbReference type="Proteomes" id="UP000770717">
    <property type="component" value="Unassembled WGS sequence"/>
</dbReference>
<protein>
    <submittedName>
        <fullName evidence="1">Uncharacterized protein</fullName>
    </submittedName>
</protein>
<dbReference type="AlphaFoldDB" id="A0A8J6KNY1"/>
<gene>
    <name evidence="1" type="ORF">GDO78_001689</name>
</gene>